<dbReference type="PANTHER" id="PTHR45007:SF1">
    <property type="entry name" value="CARBOXYLASE, PUTATIVE (AFU_ORTHOLOGUE AFUA_5G07570)-RELATED"/>
    <property type="match status" value="1"/>
</dbReference>
<evidence type="ECO:0000259" key="9">
    <source>
        <dbReference type="PROSITE" id="PS50979"/>
    </source>
</evidence>
<dbReference type="PROSITE" id="PS50975">
    <property type="entry name" value="ATP_GRASP"/>
    <property type="match status" value="1"/>
</dbReference>
<dbReference type="InterPro" id="IPR011761">
    <property type="entry name" value="ATP-grasp"/>
</dbReference>
<sequence length="677" mass="73015">MELTSGIRRLLVANRDTEIKARGEIAIRIISSARELGIHTVAIYTKDDENHAIHADEAVCLKLPEDFMNGKLLTQLCLDHQIDSVHPGYGFLSENADFAESLETAGIRFIGPTPEILRRTGDKTTARALAESCNVPVLPALKEPIAHLEEASGFISATGFPLMIKAVDGGGGRGIRLVSSAEHLKDGFDRARGESPGGKVFIEKAAVDGYRHVEVQIIGDGRGQVAHLWERECSIQRRFQKMVELAPSTIQNRELIATVIESAINVAKSIRYRSLGTFEYLVHESRPEFYFLEVNPRLQVEHTVTEEITNVDLVRDQLLIAQGATIDSLGLPSREATASPQNAPKRTAIQLRVTAEDPVQGFTLSMGRISQFHCPGGRGVRIETHLSGTRATVVGSSFDSLLAKVIVSTSTREESRRKGLRALCDLAIHGVKTNLPVLLGTLASADFQKSACSTTWLEKNLPEVLKLGQGMEASTRSVRQVSVTGTSGNEAGSSTAGAIGNPSNILFKKGDAFRVKLSGLLDGGRKTTEEEHVIVLDRIMNNDFPNLIAGDVSLLSGSSEAKKFTASLAISTTGSNLASSHHRKGDPSNPNHVVLPFAGVVVELLAEAGDEVQEGEVLMVVRQMKMELEVRAPAAGVLTWVCDVEEGENVGEGMLVCELEPRKEKTPAGALGLAAKL</sequence>
<evidence type="ECO:0000256" key="4">
    <source>
        <dbReference type="ARBA" id="ARBA00022840"/>
    </source>
</evidence>
<evidence type="ECO:0000259" key="7">
    <source>
        <dbReference type="PROSITE" id="PS50968"/>
    </source>
</evidence>
<dbReference type="GO" id="GO:0016874">
    <property type="term" value="F:ligase activity"/>
    <property type="evidence" value="ECO:0007669"/>
    <property type="project" value="UniProtKB-KW"/>
</dbReference>
<dbReference type="OrthoDB" id="196847at2759"/>
<dbReference type="PROSITE" id="PS00867">
    <property type="entry name" value="CPSASE_2"/>
    <property type="match status" value="1"/>
</dbReference>
<dbReference type="CDD" id="cd06850">
    <property type="entry name" value="biotinyl_domain"/>
    <property type="match status" value="1"/>
</dbReference>
<dbReference type="Pfam" id="PF00364">
    <property type="entry name" value="Biotin_lipoyl"/>
    <property type="match status" value="1"/>
</dbReference>
<evidence type="ECO:0000313" key="11">
    <source>
        <dbReference type="Proteomes" id="UP000054466"/>
    </source>
</evidence>
<dbReference type="Pfam" id="PF02786">
    <property type="entry name" value="CPSase_L_D2"/>
    <property type="match status" value="1"/>
</dbReference>
<protein>
    <recommendedName>
        <fullName evidence="12">Pyruvate carboxylase</fullName>
    </recommendedName>
</protein>
<dbReference type="SUPFAM" id="SSF56059">
    <property type="entry name" value="Glutathione synthetase ATP-binding domain-like"/>
    <property type="match status" value="1"/>
</dbReference>
<dbReference type="SUPFAM" id="SSF51246">
    <property type="entry name" value="Rudiment single hybrid motif"/>
    <property type="match status" value="1"/>
</dbReference>
<dbReference type="InterPro" id="IPR000089">
    <property type="entry name" value="Biotin_lipoyl"/>
</dbReference>
<feature type="domain" description="ATP-grasp" evidence="8">
    <location>
        <begin position="127"/>
        <end position="322"/>
    </location>
</feature>
<evidence type="ECO:0000256" key="3">
    <source>
        <dbReference type="ARBA" id="ARBA00022741"/>
    </source>
</evidence>
<dbReference type="FunFam" id="3.30.1490.20:FF:000003">
    <property type="entry name" value="acetyl-CoA carboxylase isoform X1"/>
    <property type="match status" value="1"/>
</dbReference>
<dbReference type="RefSeq" id="XP_016246011.1">
    <property type="nucleotide sequence ID" value="XM_016396155.1"/>
</dbReference>
<evidence type="ECO:0008006" key="12">
    <source>
        <dbReference type="Google" id="ProtNLM"/>
    </source>
</evidence>
<evidence type="ECO:0000256" key="5">
    <source>
        <dbReference type="ARBA" id="ARBA00023267"/>
    </source>
</evidence>
<dbReference type="EMBL" id="KN847044">
    <property type="protein sequence ID" value="KIW25795.1"/>
    <property type="molecule type" value="Genomic_DNA"/>
</dbReference>
<keyword evidence="11" id="KW-1185">Reference proteome</keyword>
<dbReference type="SUPFAM" id="SSF51230">
    <property type="entry name" value="Single hybrid motif"/>
    <property type="match status" value="1"/>
</dbReference>
<dbReference type="GeneID" id="27348133"/>
<keyword evidence="3 6" id="KW-0547">Nucleotide-binding</keyword>
<dbReference type="HOGENOM" id="CLU_000395_3_2_1"/>
<dbReference type="InterPro" id="IPR005481">
    <property type="entry name" value="BC-like_N"/>
</dbReference>
<dbReference type="InterPro" id="IPR005479">
    <property type="entry name" value="CPAse_ATP-bd"/>
</dbReference>
<dbReference type="Pfam" id="PF00289">
    <property type="entry name" value="Biotin_carb_N"/>
    <property type="match status" value="1"/>
</dbReference>
<dbReference type="PROSITE" id="PS50979">
    <property type="entry name" value="BC"/>
    <property type="match status" value="1"/>
</dbReference>
<dbReference type="STRING" id="569365.A0A0D2C5N1"/>
<dbReference type="Pfam" id="PF02785">
    <property type="entry name" value="Biotin_carb_C"/>
    <property type="match status" value="1"/>
</dbReference>
<proteinExistence type="predicted"/>
<dbReference type="VEuPathDB" id="FungiDB:PV07_08939"/>
<dbReference type="InterPro" id="IPR005482">
    <property type="entry name" value="Biotin_COase_C"/>
</dbReference>
<dbReference type="InterPro" id="IPR011764">
    <property type="entry name" value="Biotin_carboxylation_dom"/>
</dbReference>
<dbReference type="SMART" id="SM00878">
    <property type="entry name" value="Biotin_carb_C"/>
    <property type="match status" value="1"/>
</dbReference>
<keyword evidence="4 6" id="KW-0067">ATP-binding</keyword>
<dbReference type="PANTHER" id="PTHR45007">
    <property type="entry name" value="CARBOXYLASE, PUTATIVE (AFU_ORTHOLOGUE AFUA_5G07570)-RELATED"/>
    <property type="match status" value="1"/>
</dbReference>
<dbReference type="Gene3D" id="3.30.470.20">
    <property type="entry name" value="ATP-grasp fold, B domain"/>
    <property type="match status" value="1"/>
</dbReference>
<dbReference type="Proteomes" id="UP000054466">
    <property type="component" value="Unassembled WGS sequence"/>
</dbReference>
<dbReference type="SUPFAM" id="SSF52440">
    <property type="entry name" value="PreATP-grasp domain"/>
    <property type="match status" value="1"/>
</dbReference>
<evidence type="ECO:0000256" key="2">
    <source>
        <dbReference type="ARBA" id="ARBA00022598"/>
    </source>
</evidence>
<reference evidence="10 11" key="1">
    <citation type="submission" date="2015-01" db="EMBL/GenBank/DDBJ databases">
        <title>The Genome Sequence of Cladophialophora immunda CBS83496.</title>
        <authorList>
            <consortium name="The Broad Institute Genomics Platform"/>
            <person name="Cuomo C."/>
            <person name="de Hoog S."/>
            <person name="Gorbushina A."/>
            <person name="Stielow B."/>
            <person name="Teixiera M."/>
            <person name="Abouelleil A."/>
            <person name="Chapman S.B."/>
            <person name="Priest M."/>
            <person name="Young S.K."/>
            <person name="Wortman J."/>
            <person name="Nusbaum C."/>
            <person name="Birren B."/>
        </authorList>
    </citation>
    <scope>NUCLEOTIDE SEQUENCE [LARGE SCALE GENOMIC DNA]</scope>
    <source>
        <strain evidence="10 11">CBS 83496</strain>
    </source>
</reference>
<dbReference type="Gene3D" id="2.40.50.100">
    <property type="match status" value="1"/>
</dbReference>
<keyword evidence="5" id="KW-0092">Biotin</keyword>
<dbReference type="PROSITE" id="PS50968">
    <property type="entry name" value="BIOTINYL_LIPOYL"/>
    <property type="match status" value="1"/>
</dbReference>
<feature type="domain" description="Biotin carboxylation" evidence="9">
    <location>
        <begin position="13"/>
        <end position="462"/>
    </location>
</feature>
<name>A0A0D2C5N1_9EURO</name>
<dbReference type="AlphaFoldDB" id="A0A0D2C5N1"/>
<dbReference type="GO" id="GO:0046872">
    <property type="term" value="F:metal ion binding"/>
    <property type="evidence" value="ECO:0007669"/>
    <property type="project" value="InterPro"/>
</dbReference>
<dbReference type="GO" id="GO:0005524">
    <property type="term" value="F:ATP binding"/>
    <property type="evidence" value="ECO:0007669"/>
    <property type="project" value="UniProtKB-UniRule"/>
</dbReference>
<keyword evidence="2" id="KW-0436">Ligase</keyword>
<accession>A0A0D2C5N1</accession>
<feature type="domain" description="Lipoyl-binding" evidence="7">
    <location>
        <begin position="581"/>
        <end position="660"/>
    </location>
</feature>
<dbReference type="InterPro" id="IPR016185">
    <property type="entry name" value="PreATP-grasp_dom_sf"/>
</dbReference>
<dbReference type="InterPro" id="IPR011053">
    <property type="entry name" value="Single_hybrid_motif"/>
</dbReference>
<evidence type="ECO:0000256" key="6">
    <source>
        <dbReference type="PROSITE-ProRule" id="PRU00409"/>
    </source>
</evidence>
<dbReference type="InterPro" id="IPR011054">
    <property type="entry name" value="Rudment_hybrid_motif"/>
</dbReference>
<comment type="cofactor">
    <cofactor evidence="1">
        <name>biotin</name>
        <dbReference type="ChEBI" id="CHEBI:57586"/>
    </cofactor>
</comment>
<gene>
    <name evidence="10" type="ORF">PV07_08939</name>
</gene>
<evidence type="ECO:0000256" key="1">
    <source>
        <dbReference type="ARBA" id="ARBA00001953"/>
    </source>
</evidence>
<evidence type="ECO:0000313" key="10">
    <source>
        <dbReference type="EMBL" id="KIW25795.1"/>
    </source>
</evidence>
<evidence type="ECO:0000259" key="8">
    <source>
        <dbReference type="PROSITE" id="PS50975"/>
    </source>
</evidence>
<organism evidence="10 11">
    <name type="scientific">Cladophialophora immunda</name>
    <dbReference type="NCBI Taxonomy" id="569365"/>
    <lineage>
        <taxon>Eukaryota</taxon>
        <taxon>Fungi</taxon>
        <taxon>Dikarya</taxon>
        <taxon>Ascomycota</taxon>
        <taxon>Pezizomycotina</taxon>
        <taxon>Eurotiomycetes</taxon>
        <taxon>Chaetothyriomycetidae</taxon>
        <taxon>Chaetothyriales</taxon>
        <taxon>Herpotrichiellaceae</taxon>
        <taxon>Cladophialophora</taxon>
    </lineage>
</organism>